<evidence type="ECO:0000256" key="2">
    <source>
        <dbReference type="HAMAP-Rule" id="MF_00791"/>
    </source>
</evidence>
<dbReference type="OrthoDB" id="9795226at2"/>
<dbReference type="PROSITE" id="PS51087">
    <property type="entry name" value="APAG"/>
    <property type="match status" value="1"/>
</dbReference>
<dbReference type="NCBIfam" id="NF003967">
    <property type="entry name" value="PRK05461.1"/>
    <property type="match status" value="1"/>
</dbReference>
<dbReference type="InterPro" id="IPR036767">
    <property type="entry name" value="ApaG_sf"/>
</dbReference>
<gene>
    <name evidence="2 4" type="primary">apaG</name>
    <name evidence="4" type="ORF">FM042_10890</name>
</gene>
<evidence type="ECO:0000256" key="1">
    <source>
        <dbReference type="ARBA" id="ARBA00017693"/>
    </source>
</evidence>
<evidence type="ECO:0000259" key="3">
    <source>
        <dbReference type="PROSITE" id="PS51087"/>
    </source>
</evidence>
<dbReference type="PANTHER" id="PTHR14289:SF16">
    <property type="entry name" value="POLYMERASE DELTA-INTERACTING PROTEIN 2"/>
    <property type="match status" value="1"/>
</dbReference>
<proteinExistence type="inferred from homology"/>
<keyword evidence="5" id="KW-1185">Reference proteome</keyword>
<dbReference type="Pfam" id="PF04379">
    <property type="entry name" value="DUF525"/>
    <property type="match status" value="1"/>
</dbReference>
<dbReference type="GO" id="GO:0070987">
    <property type="term" value="P:error-free translesion synthesis"/>
    <property type="evidence" value="ECO:0007669"/>
    <property type="project" value="TreeGrafter"/>
</dbReference>
<dbReference type="HAMAP" id="MF_00791">
    <property type="entry name" value="ApaG"/>
    <property type="match status" value="1"/>
</dbReference>
<feature type="domain" description="ApaG" evidence="3">
    <location>
        <begin position="1"/>
        <end position="125"/>
    </location>
</feature>
<dbReference type="EMBL" id="VJWL01000004">
    <property type="protein sequence ID" value="TRW48153.1"/>
    <property type="molecule type" value="Genomic_DNA"/>
</dbReference>
<dbReference type="SUPFAM" id="SSF110069">
    <property type="entry name" value="ApaG-like"/>
    <property type="match status" value="1"/>
</dbReference>
<dbReference type="InterPro" id="IPR023065">
    <property type="entry name" value="Uncharacterised_ApaG"/>
</dbReference>
<sequence>MSRRIDVELSVETEYLTEQSEPDHDQFVFAYTITIKNQSPYAIKLLNRKWTVTDANGKVTEVMGDGVVGKQPRIEPGKTFKYTSGTVLKTPLGHMEGTYGMVNDDGTEWQLPIPLFRLAMPNILH</sequence>
<evidence type="ECO:0000313" key="5">
    <source>
        <dbReference type="Proteomes" id="UP000320359"/>
    </source>
</evidence>
<protein>
    <recommendedName>
        <fullName evidence="1 2">Protein ApaG</fullName>
    </recommendedName>
</protein>
<dbReference type="Proteomes" id="UP000320359">
    <property type="component" value="Unassembled WGS sequence"/>
</dbReference>
<comment type="caution">
    <text evidence="4">The sequence shown here is derived from an EMBL/GenBank/DDBJ whole genome shotgun (WGS) entry which is preliminary data.</text>
</comment>
<dbReference type="PANTHER" id="PTHR14289">
    <property type="entry name" value="F-BOX ONLY PROTEIN 3"/>
    <property type="match status" value="1"/>
</dbReference>
<dbReference type="RefSeq" id="WP_143236475.1">
    <property type="nucleotide sequence ID" value="NZ_VJWL01000004.1"/>
</dbReference>
<dbReference type="Gene3D" id="2.60.40.1470">
    <property type="entry name" value="ApaG domain"/>
    <property type="match status" value="1"/>
</dbReference>
<dbReference type="AlphaFoldDB" id="A0A552X0P9"/>
<reference evidence="4 5" key="1">
    <citation type="submission" date="2019-07" db="EMBL/GenBank/DDBJ databases">
        <authorList>
            <person name="Yang M."/>
            <person name="Zhao D."/>
            <person name="Xiang H."/>
        </authorList>
    </citation>
    <scope>NUCLEOTIDE SEQUENCE [LARGE SCALE GENOMIC DNA]</scope>
    <source>
        <strain evidence="4 5">IM1326</strain>
    </source>
</reference>
<evidence type="ECO:0000313" key="4">
    <source>
        <dbReference type="EMBL" id="TRW48153.1"/>
    </source>
</evidence>
<organism evidence="4 5">
    <name type="scientific">Aliidiomarina halalkaliphila</name>
    <dbReference type="NCBI Taxonomy" id="2593535"/>
    <lineage>
        <taxon>Bacteria</taxon>
        <taxon>Pseudomonadati</taxon>
        <taxon>Pseudomonadota</taxon>
        <taxon>Gammaproteobacteria</taxon>
        <taxon>Alteromonadales</taxon>
        <taxon>Idiomarinaceae</taxon>
        <taxon>Aliidiomarina</taxon>
    </lineage>
</organism>
<name>A0A552X0P9_9GAMM</name>
<accession>A0A552X0P9</accession>
<dbReference type="InterPro" id="IPR007474">
    <property type="entry name" value="ApaG_domain"/>
</dbReference>